<comment type="caution">
    <text evidence="2">The sequence shown here is derived from an EMBL/GenBank/DDBJ whole genome shotgun (WGS) entry which is preliminary data.</text>
</comment>
<dbReference type="Pfam" id="PF15324">
    <property type="entry name" value="TALPID3"/>
    <property type="match status" value="1"/>
</dbReference>
<dbReference type="Proteomes" id="UP001529510">
    <property type="component" value="Unassembled WGS sequence"/>
</dbReference>
<protein>
    <submittedName>
        <fullName evidence="2">Uncharacterized protein</fullName>
    </submittedName>
</protein>
<feature type="non-terminal residue" evidence="2">
    <location>
        <position position="1"/>
    </location>
</feature>
<organism evidence="2 3">
    <name type="scientific">Cirrhinus mrigala</name>
    <name type="common">Mrigala</name>
    <dbReference type="NCBI Taxonomy" id="683832"/>
    <lineage>
        <taxon>Eukaryota</taxon>
        <taxon>Metazoa</taxon>
        <taxon>Chordata</taxon>
        <taxon>Craniata</taxon>
        <taxon>Vertebrata</taxon>
        <taxon>Euteleostomi</taxon>
        <taxon>Actinopterygii</taxon>
        <taxon>Neopterygii</taxon>
        <taxon>Teleostei</taxon>
        <taxon>Ostariophysi</taxon>
        <taxon>Cypriniformes</taxon>
        <taxon>Cyprinidae</taxon>
        <taxon>Labeoninae</taxon>
        <taxon>Labeonini</taxon>
        <taxon>Cirrhinus</taxon>
    </lineage>
</organism>
<dbReference type="InterPro" id="IPR029246">
    <property type="entry name" value="TALPID3"/>
</dbReference>
<dbReference type="PANTHER" id="PTHR15721:SF2">
    <property type="entry name" value="PROTEIN TALPID3"/>
    <property type="match status" value="1"/>
</dbReference>
<proteinExistence type="predicted"/>
<gene>
    <name evidence="2" type="ORF">M9458_034376</name>
</gene>
<feature type="compositionally biased region" description="Pro residues" evidence="1">
    <location>
        <begin position="19"/>
        <end position="43"/>
    </location>
</feature>
<dbReference type="EMBL" id="JAMKFB020000017">
    <property type="protein sequence ID" value="KAL0169780.1"/>
    <property type="molecule type" value="Genomic_DNA"/>
</dbReference>
<evidence type="ECO:0000256" key="1">
    <source>
        <dbReference type="SAM" id="MobiDB-lite"/>
    </source>
</evidence>
<dbReference type="PANTHER" id="PTHR15721">
    <property type="entry name" value="KIAA0586 PROTEIN"/>
    <property type="match status" value="1"/>
</dbReference>
<sequence length="88" mass="9227">VMSVAQEDDEDESVIHPSSPLPSKPKTLPPPLPPVSQEPPPAATPESSSSEEESSSSSSVTVTETETPARHISEGELLLTHGQMAAVR</sequence>
<feature type="compositionally biased region" description="Acidic residues" evidence="1">
    <location>
        <begin position="1"/>
        <end position="12"/>
    </location>
</feature>
<keyword evidence="3" id="KW-1185">Reference proteome</keyword>
<feature type="non-terminal residue" evidence="2">
    <location>
        <position position="88"/>
    </location>
</feature>
<dbReference type="AlphaFoldDB" id="A0ABD0P7Z9"/>
<feature type="compositionally biased region" description="Low complexity" evidence="1">
    <location>
        <begin position="55"/>
        <end position="66"/>
    </location>
</feature>
<feature type="region of interest" description="Disordered" evidence="1">
    <location>
        <begin position="1"/>
        <end position="88"/>
    </location>
</feature>
<name>A0ABD0P7Z9_CIRMR</name>
<evidence type="ECO:0000313" key="2">
    <source>
        <dbReference type="EMBL" id="KAL0169780.1"/>
    </source>
</evidence>
<reference evidence="2 3" key="1">
    <citation type="submission" date="2024-05" db="EMBL/GenBank/DDBJ databases">
        <title>Genome sequencing and assembly of Indian major carp, Cirrhinus mrigala (Hamilton, 1822).</title>
        <authorList>
            <person name="Mohindra V."/>
            <person name="Chowdhury L.M."/>
            <person name="Lal K."/>
            <person name="Jena J.K."/>
        </authorList>
    </citation>
    <scope>NUCLEOTIDE SEQUENCE [LARGE SCALE GENOMIC DNA]</scope>
    <source>
        <strain evidence="2">CM1030</strain>
        <tissue evidence="2">Blood</tissue>
    </source>
</reference>
<evidence type="ECO:0000313" key="3">
    <source>
        <dbReference type="Proteomes" id="UP001529510"/>
    </source>
</evidence>
<accession>A0ABD0P7Z9</accession>